<dbReference type="Proteomes" id="UP000326198">
    <property type="component" value="Unassembled WGS sequence"/>
</dbReference>
<organism evidence="1 2">
    <name type="scientific">Aspergillus bertholletiae</name>
    <dbReference type="NCBI Taxonomy" id="1226010"/>
    <lineage>
        <taxon>Eukaryota</taxon>
        <taxon>Fungi</taxon>
        <taxon>Dikarya</taxon>
        <taxon>Ascomycota</taxon>
        <taxon>Pezizomycotina</taxon>
        <taxon>Eurotiomycetes</taxon>
        <taxon>Eurotiomycetidae</taxon>
        <taxon>Eurotiales</taxon>
        <taxon>Aspergillaceae</taxon>
        <taxon>Aspergillus</taxon>
        <taxon>Aspergillus subgen. Circumdati</taxon>
    </lineage>
</organism>
<gene>
    <name evidence="1" type="ORF">BDV26DRAFT_23816</name>
</gene>
<name>A0A5N7AZ00_9EURO</name>
<evidence type="ECO:0000313" key="2">
    <source>
        <dbReference type="Proteomes" id="UP000326198"/>
    </source>
</evidence>
<keyword evidence="2" id="KW-1185">Reference proteome</keyword>
<dbReference type="EMBL" id="ML736268">
    <property type="protein sequence ID" value="KAE8375094.1"/>
    <property type="molecule type" value="Genomic_DNA"/>
</dbReference>
<accession>A0A5N7AZ00</accession>
<reference evidence="1 2" key="1">
    <citation type="submission" date="2019-04" db="EMBL/GenBank/DDBJ databases">
        <title>Friends and foes A comparative genomics studyof 23 Aspergillus species from section Flavi.</title>
        <authorList>
            <consortium name="DOE Joint Genome Institute"/>
            <person name="Kjaerbolling I."/>
            <person name="Vesth T."/>
            <person name="Frisvad J.C."/>
            <person name="Nybo J.L."/>
            <person name="Theobald S."/>
            <person name="Kildgaard S."/>
            <person name="Isbrandt T."/>
            <person name="Kuo A."/>
            <person name="Sato A."/>
            <person name="Lyhne E.K."/>
            <person name="Kogle M.E."/>
            <person name="Wiebenga A."/>
            <person name="Kun R.S."/>
            <person name="Lubbers R.J."/>
            <person name="Makela M.R."/>
            <person name="Barry K."/>
            <person name="Chovatia M."/>
            <person name="Clum A."/>
            <person name="Daum C."/>
            <person name="Haridas S."/>
            <person name="He G."/>
            <person name="LaButti K."/>
            <person name="Lipzen A."/>
            <person name="Mondo S."/>
            <person name="Riley R."/>
            <person name="Salamov A."/>
            <person name="Simmons B.A."/>
            <person name="Magnuson J.K."/>
            <person name="Henrissat B."/>
            <person name="Mortensen U.H."/>
            <person name="Larsen T.O."/>
            <person name="Devries R.P."/>
            <person name="Grigoriev I.V."/>
            <person name="Machida M."/>
            <person name="Baker S.E."/>
            <person name="Andersen M.R."/>
        </authorList>
    </citation>
    <scope>NUCLEOTIDE SEQUENCE [LARGE SCALE GENOMIC DNA]</scope>
    <source>
        <strain evidence="1 2">IBT 29228</strain>
    </source>
</reference>
<sequence>MEEKKIGYIVCCMSCPNFTCQFVLKGVDPLNSSRVSHWPESEQGEVEVAAGSVSHYALMYRLRRGRLRRTRPGV</sequence>
<dbReference type="OrthoDB" id="2148490at2759"/>
<dbReference type="AlphaFoldDB" id="A0A5N7AZ00"/>
<evidence type="ECO:0000313" key="1">
    <source>
        <dbReference type="EMBL" id="KAE8375094.1"/>
    </source>
</evidence>
<protein>
    <submittedName>
        <fullName evidence="1">Uncharacterized protein</fullName>
    </submittedName>
</protein>
<proteinExistence type="predicted"/>